<name>A0ACB9FD50_ARCLA</name>
<dbReference type="EMBL" id="CM042047">
    <property type="protein sequence ID" value="KAI3768921.1"/>
    <property type="molecule type" value="Genomic_DNA"/>
</dbReference>
<reference evidence="1 2" key="2">
    <citation type="journal article" date="2022" name="Mol. Ecol. Resour.">
        <title>The genomes of chicory, endive, great burdock and yacon provide insights into Asteraceae paleo-polyploidization history and plant inulin production.</title>
        <authorList>
            <person name="Fan W."/>
            <person name="Wang S."/>
            <person name="Wang H."/>
            <person name="Wang A."/>
            <person name="Jiang F."/>
            <person name="Liu H."/>
            <person name="Zhao H."/>
            <person name="Xu D."/>
            <person name="Zhang Y."/>
        </authorList>
    </citation>
    <scope>NUCLEOTIDE SEQUENCE [LARGE SCALE GENOMIC DNA]</scope>
    <source>
        <strain evidence="2">cv. Niubang</strain>
    </source>
</reference>
<evidence type="ECO:0000313" key="1">
    <source>
        <dbReference type="EMBL" id="KAI3768921.1"/>
    </source>
</evidence>
<proteinExistence type="predicted"/>
<accession>A0ACB9FD50</accession>
<dbReference type="Proteomes" id="UP001055879">
    <property type="component" value="Linkage Group LG01"/>
</dbReference>
<protein>
    <submittedName>
        <fullName evidence="1">Uncharacterized protein</fullName>
    </submittedName>
</protein>
<comment type="caution">
    <text evidence="1">The sequence shown here is derived from an EMBL/GenBank/DDBJ whole genome shotgun (WGS) entry which is preliminary data.</text>
</comment>
<gene>
    <name evidence="1" type="ORF">L6452_00017</name>
</gene>
<evidence type="ECO:0000313" key="2">
    <source>
        <dbReference type="Proteomes" id="UP001055879"/>
    </source>
</evidence>
<reference evidence="2" key="1">
    <citation type="journal article" date="2022" name="Mol. Ecol. Resour.">
        <title>The genomes of chicory, endive, great burdock and yacon provide insights into Asteraceae palaeo-polyploidization history and plant inulin production.</title>
        <authorList>
            <person name="Fan W."/>
            <person name="Wang S."/>
            <person name="Wang H."/>
            <person name="Wang A."/>
            <person name="Jiang F."/>
            <person name="Liu H."/>
            <person name="Zhao H."/>
            <person name="Xu D."/>
            <person name="Zhang Y."/>
        </authorList>
    </citation>
    <scope>NUCLEOTIDE SEQUENCE [LARGE SCALE GENOMIC DNA]</scope>
    <source>
        <strain evidence="2">cv. Niubang</strain>
    </source>
</reference>
<organism evidence="1 2">
    <name type="scientific">Arctium lappa</name>
    <name type="common">Greater burdock</name>
    <name type="synonym">Lappa major</name>
    <dbReference type="NCBI Taxonomy" id="4217"/>
    <lineage>
        <taxon>Eukaryota</taxon>
        <taxon>Viridiplantae</taxon>
        <taxon>Streptophyta</taxon>
        <taxon>Embryophyta</taxon>
        <taxon>Tracheophyta</taxon>
        <taxon>Spermatophyta</taxon>
        <taxon>Magnoliopsida</taxon>
        <taxon>eudicotyledons</taxon>
        <taxon>Gunneridae</taxon>
        <taxon>Pentapetalae</taxon>
        <taxon>asterids</taxon>
        <taxon>campanulids</taxon>
        <taxon>Asterales</taxon>
        <taxon>Asteraceae</taxon>
        <taxon>Carduoideae</taxon>
        <taxon>Cardueae</taxon>
        <taxon>Arctiinae</taxon>
        <taxon>Arctium</taxon>
    </lineage>
</organism>
<keyword evidence="2" id="KW-1185">Reference proteome</keyword>
<sequence>MASKRIMKELKDLQKDPPTSCSADGRVPGVTEAPFLATHSESKDKTNLTPPLNSPQQNPLQQDFKSDEWDDQEEVDDENHDLVSLDHIMEINGLRSNDDDDKDEPDPTCFMCDKKHTTIEKCMIHMHKHHGFFIPDVEYLKDPIGLFTHLGLTVKRDYTCLYCKHICRPFESLEAVRNHMVAKSHCKVHYGDAWDKEEEGELDELYDYSSSYIDGNGKQLIIADGTRDRIELGTGGSELIITTRQTDDKMSTKIIVSREYLLYYRRKPRPSPNRIAITAVLAAKMK</sequence>